<evidence type="ECO:0000256" key="2">
    <source>
        <dbReference type="SAM" id="Phobius"/>
    </source>
</evidence>
<dbReference type="EMBL" id="CAOQHR010000006">
    <property type="protein sequence ID" value="CAI6336338.1"/>
    <property type="molecule type" value="Genomic_DNA"/>
</dbReference>
<proteinExistence type="predicted"/>
<evidence type="ECO:0000256" key="1">
    <source>
        <dbReference type="SAM" id="MobiDB-lite"/>
    </source>
</evidence>
<name>A0A9W4UGZ6_9PLEO</name>
<keyword evidence="2" id="KW-1133">Transmembrane helix</keyword>
<evidence type="ECO:0000313" key="4">
    <source>
        <dbReference type="Proteomes" id="UP001152607"/>
    </source>
</evidence>
<keyword evidence="2" id="KW-0812">Transmembrane</keyword>
<organism evidence="3 4">
    <name type="scientific">Periconia digitata</name>
    <dbReference type="NCBI Taxonomy" id="1303443"/>
    <lineage>
        <taxon>Eukaryota</taxon>
        <taxon>Fungi</taxon>
        <taxon>Dikarya</taxon>
        <taxon>Ascomycota</taxon>
        <taxon>Pezizomycotina</taxon>
        <taxon>Dothideomycetes</taxon>
        <taxon>Pleosporomycetidae</taxon>
        <taxon>Pleosporales</taxon>
        <taxon>Massarineae</taxon>
        <taxon>Periconiaceae</taxon>
        <taxon>Periconia</taxon>
    </lineage>
</organism>
<gene>
    <name evidence="3" type="ORF">PDIGIT_LOCUS9434</name>
</gene>
<feature type="compositionally biased region" description="Low complexity" evidence="1">
    <location>
        <begin position="137"/>
        <end position="149"/>
    </location>
</feature>
<feature type="compositionally biased region" description="Basic and acidic residues" evidence="1">
    <location>
        <begin position="290"/>
        <end position="300"/>
    </location>
</feature>
<dbReference type="OrthoDB" id="62952at2759"/>
<reference evidence="3" key="1">
    <citation type="submission" date="2023-01" db="EMBL/GenBank/DDBJ databases">
        <authorList>
            <person name="Van Ghelder C."/>
            <person name="Rancurel C."/>
        </authorList>
    </citation>
    <scope>NUCLEOTIDE SEQUENCE</scope>
    <source>
        <strain evidence="3">CNCM I-4278</strain>
    </source>
</reference>
<sequence>MLSTLSSAKKAALLNPSKHLQHLKSFITNSHIHVHKMMTATTTNLITTGLLALLAALTLYLLQKQNLRPSRHPKHPFPFLALPPELRLKIYTCFPPGETGNTKIYLINKQINAEYIHHHATTTRIQLSVSAKNYTHPSKPTSSPSSSSTTPPPTQALPPLWTLSPTLTQHLQKATIHLTLTSPLLGYSSPRDIVIPSPSPSSPSSFDPATQFPLTQHLTTTLCSSAFPSLKDIHVKIRAIPDPLWNPIWFWYHVSQALKSVARIRKISFEVEGWSPGQHGMERRRRTKKPLKDLPPQKKEEEEDEEEEKWTWVCERGHWMADDGPNGGGCGNVKGGGNAGEGVMAAIGGRARKGEWEFSVREFCMRILYDECGECVGPVE</sequence>
<dbReference type="AlphaFoldDB" id="A0A9W4UGZ6"/>
<feature type="region of interest" description="Disordered" evidence="1">
    <location>
        <begin position="275"/>
        <end position="307"/>
    </location>
</feature>
<keyword evidence="2" id="KW-0472">Membrane</keyword>
<dbReference type="Proteomes" id="UP001152607">
    <property type="component" value="Unassembled WGS sequence"/>
</dbReference>
<feature type="transmembrane region" description="Helical" evidence="2">
    <location>
        <begin position="45"/>
        <end position="62"/>
    </location>
</feature>
<keyword evidence="4" id="KW-1185">Reference proteome</keyword>
<evidence type="ECO:0000313" key="3">
    <source>
        <dbReference type="EMBL" id="CAI6336338.1"/>
    </source>
</evidence>
<protein>
    <submittedName>
        <fullName evidence="3">Uncharacterized protein</fullName>
    </submittedName>
</protein>
<feature type="region of interest" description="Disordered" evidence="1">
    <location>
        <begin position="133"/>
        <end position="158"/>
    </location>
</feature>
<accession>A0A9W4UGZ6</accession>
<comment type="caution">
    <text evidence="3">The sequence shown here is derived from an EMBL/GenBank/DDBJ whole genome shotgun (WGS) entry which is preliminary data.</text>
</comment>